<name>A0ABS6C584_9CLOT</name>
<organism evidence="3 4">
    <name type="scientific">Clostridium algidicarnis</name>
    <dbReference type="NCBI Taxonomy" id="37659"/>
    <lineage>
        <taxon>Bacteria</taxon>
        <taxon>Bacillati</taxon>
        <taxon>Bacillota</taxon>
        <taxon>Clostridia</taxon>
        <taxon>Eubacteriales</taxon>
        <taxon>Clostridiaceae</taxon>
        <taxon>Clostridium</taxon>
    </lineage>
</organism>
<dbReference type="InterPro" id="IPR011528">
    <property type="entry name" value="NERD"/>
</dbReference>
<gene>
    <name evidence="3" type="ORF">KPL27_11180</name>
</gene>
<reference evidence="3 4" key="1">
    <citation type="submission" date="2021-06" db="EMBL/GenBank/DDBJ databases">
        <title>Clostridia strains as spoilage organisms.</title>
        <authorList>
            <person name="Wambui J."/>
            <person name="Stephan R."/>
            <person name="Stevens M.J.A."/>
        </authorList>
    </citation>
    <scope>NUCLEOTIDE SEQUENCE [LARGE SCALE GENOMIC DNA]</scope>
    <source>
        <strain evidence="3 4">CM013</strain>
    </source>
</reference>
<keyword evidence="1" id="KW-1133">Transmembrane helix</keyword>
<keyword evidence="1" id="KW-0812">Transmembrane</keyword>
<evidence type="ECO:0000313" key="3">
    <source>
        <dbReference type="EMBL" id="MBU3220645.1"/>
    </source>
</evidence>
<accession>A0ABS6C584</accession>
<dbReference type="PROSITE" id="PS50965">
    <property type="entry name" value="NERD"/>
    <property type="match status" value="1"/>
</dbReference>
<protein>
    <submittedName>
        <fullName evidence="3">NERD domain-containing protein</fullName>
    </submittedName>
</protein>
<evidence type="ECO:0000259" key="2">
    <source>
        <dbReference type="PROSITE" id="PS50965"/>
    </source>
</evidence>
<feature type="domain" description="NERD" evidence="2">
    <location>
        <begin position="58"/>
        <end position="175"/>
    </location>
</feature>
<evidence type="ECO:0000256" key="1">
    <source>
        <dbReference type="SAM" id="Phobius"/>
    </source>
</evidence>
<dbReference type="Pfam" id="PF08378">
    <property type="entry name" value="NERD"/>
    <property type="match status" value="1"/>
</dbReference>
<dbReference type="EMBL" id="JAHLDG010000018">
    <property type="protein sequence ID" value="MBU3220645.1"/>
    <property type="molecule type" value="Genomic_DNA"/>
</dbReference>
<dbReference type="Proteomes" id="UP000740830">
    <property type="component" value="Unassembled WGS sequence"/>
</dbReference>
<keyword evidence="4" id="KW-1185">Reference proteome</keyword>
<sequence>MFIILLKVGINLGFLIFYLILVLVLVLVLTLLPKYIRYRGSGYKAASGNGFLKTVFNKGNLGEFLIFLYLEKLDGQNKIMTNLYLPKKDGTTTEVDLIMISETGIYVFESKNYSGWIFGDEKSKNWTQTLESKQKNQFYNPIWQNKGHITALKSAVKIDNEDMYKSYIIFSDRCTLKKINVTSTNIKVMKRNALIKTIKKDIENSPKYMTIEEVNSLYFKLQKYACVDESIKKAHIENIKAK</sequence>
<evidence type="ECO:0000313" key="4">
    <source>
        <dbReference type="Proteomes" id="UP000740830"/>
    </source>
</evidence>
<feature type="transmembrane region" description="Helical" evidence="1">
    <location>
        <begin position="12"/>
        <end position="32"/>
    </location>
</feature>
<comment type="caution">
    <text evidence="3">The sequence shown here is derived from an EMBL/GenBank/DDBJ whole genome shotgun (WGS) entry which is preliminary data.</text>
</comment>
<proteinExistence type="predicted"/>
<keyword evidence="1" id="KW-0472">Membrane</keyword>